<evidence type="ECO:0000313" key="4">
    <source>
        <dbReference type="Proteomes" id="UP001597124"/>
    </source>
</evidence>
<dbReference type="InterPro" id="IPR002347">
    <property type="entry name" value="SDR_fam"/>
</dbReference>
<sequence length="264" mass="27381">MTARTLQGRVALVTGSTSGIGLSVARGMAAAGANIGINGFGDVDAIERERAAIEADFGVRCVFLPADLSKGAEATKLVVDCTAALGGVDILVNNAGIQYVAPVDEFPAAKWEAIIAINLSAAFYTTQAALPAMKAKNWGRIINIASAHGLVASPFKAAYVSAKHGIVGLTKTAALELAETGITVNAICPGYVRTPLVAGQVADQAKVHNMSEEEVVRNVILAAQPNKRFIEPEEVADFAVFLAGETGRSFTGDILSIDGGWTAR</sequence>
<dbReference type="EMBL" id="JBHTIK010000015">
    <property type="protein sequence ID" value="MFD0850382.1"/>
    <property type="molecule type" value="Genomic_DNA"/>
</dbReference>
<dbReference type="NCBIfam" id="TIGR01963">
    <property type="entry name" value="PHB_DH"/>
    <property type="match status" value="1"/>
</dbReference>
<dbReference type="PANTHER" id="PTHR42879">
    <property type="entry name" value="3-OXOACYL-(ACYL-CARRIER-PROTEIN) REDUCTASE"/>
    <property type="match status" value="1"/>
</dbReference>
<dbReference type="Gene3D" id="3.40.50.720">
    <property type="entry name" value="NAD(P)-binding Rossmann-like Domain"/>
    <property type="match status" value="1"/>
</dbReference>
<dbReference type="PRINTS" id="PR00080">
    <property type="entry name" value="SDRFAMILY"/>
</dbReference>
<dbReference type="Pfam" id="PF00106">
    <property type="entry name" value="adh_short"/>
    <property type="match status" value="1"/>
</dbReference>
<dbReference type="EC" id="1.1.1.30" evidence="3"/>
<dbReference type="PANTHER" id="PTHR42879:SF2">
    <property type="entry name" value="3-OXOACYL-[ACYL-CARRIER-PROTEIN] REDUCTASE FABG"/>
    <property type="match status" value="1"/>
</dbReference>
<evidence type="ECO:0000256" key="1">
    <source>
        <dbReference type="ARBA" id="ARBA00006484"/>
    </source>
</evidence>
<accession>A0ABW3CA38</accession>
<keyword evidence="3" id="KW-0560">Oxidoreductase</keyword>
<dbReference type="PRINTS" id="PR00081">
    <property type="entry name" value="GDHRDH"/>
</dbReference>
<comment type="caution">
    <text evidence="3">The sequence shown here is derived from an EMBL/GenBank/DDBJ whole genome shotgun (WGS) entry which is preliminary data.</text>
</comment>
<dbReference type="Proteomes" id="UP001597124">
    <property type="component" value="Unassembled WGS sequence"/>
</dbReference>
<reference evidence="4" key="1">
    <citation type="journal article" date="2019" name="Int. J. Syst. Evol. Microbiol.">
        <title>The Global Catalogue of Microorganisms (GCM) 10K type strain sequencing project: providing services to taxonomists for standard genome sequencing and annotation.</title>
        <authorList>
            <consortium name="The Broad Institute Genomics Platform"/>
            <consortium name="The Broad Institute Genome Sequencing Center for Infectious Disease"/>
            <person name="Wu L."/>
            <person name="Ma J."/>
        </authorList>
    </citation>
    <scope>NUCLEOTIDE SEQUENCE [LARGE SCALE GENOMIC DNA]</scope>
    <source>
        <strain evidence="4">CCUG 52537</strain>
    </source>
</reference>
<proteinExistence type="inferred from homology"/>
<gene>
    <name evidence="3" type="ORF">ACFQ00_18760</name>
</gene>
<protein>
    <submittedName>
        <fullName evidence="3">3-hydroxybutyrate dehydrogenase</fullName>
        <ecNumber evidence="3">1.1.1.30</ecNumber>
    </submittedName>
</protein>
<comment type="similarity">
    <text evidence="1 2">Belongs to the short-chain dehydrogenases/reductases (SDR) family.</text>
</comment>
<dbReference type="PROSITE" id="PS00061">
    <property type="entry name" value="ADH_SHORT"/>
    <property type="match status" value="1"/>
</dbReference>
<organism evidence="3 4">
    <name type="scientific">Sphingosinicella xenopeptidilytica</name>
    <dbReference type="NCBI Taxonomy" id="364098"/>
    <lineage>
        <taxon>Bacteria</taxon>
        <taxon>Pseudomonadati</taxon>
        <taxon>Pseudomonadota</taxon>
        <taxon>Alphaproteobacteria</taxon>
        <taxon>Sphingomonadales</taxon>
        <taxon>Sphingosinicellaceae</taxon>
        <taxon>Sphingosinicella</taxon>
    </lineage>
</organism>
<dbReference type="InterPro" id="IPR036291">
    <property type="entry name" value="NAD(P)-bd_dom_sf"/>
</dbReference>
<dbReference type="GO" id="GO:0003858">
    <property type="term" value="F:3-hydroxybutyrate dehydrogenase activity"/>
    <property type="evidence" value="ECO:0007669"/>
    <property type="project" value="UniProtKB-EC"/>
</dbReference>
<name>A0ABW3CA38_SPHXN</name>
<dbReference type="InterPro" id="IPR011294">
    <property type="entry name" value="3-OHbutyrate_DH"/>
</dbReference>
<dbReference type="InterPro" id="IPR050259">
    <property type="entry name" value="SDR"/>
</dbReference>
<dbReference type="RefSeq" id="WP_381494566.1">
    <property type="nucleotide sequence ID" value="NZ_JBHTIK010000015.1"/>
</dbReference>
<evidence type="ECO:0000256" key="2">
    <source>
        <dbReference type="RuleBase" id="RU000363"/>
    </source>
</evidence>
<keyword evidence="4" id="KW-1185">Reference proteome</keyword>
<dbReference type="InterPro" id="IPR020904">
    <property type="entry name" value="Sc_DH/Rdtase_CS"/>
</dbReference>
<dbReference type="SUPFAM" id="SSF51735">
    <property type="entry name" value="NAD(P)-binding Rossmann-fold domains"/>
    <property type="match status" value="1"/>
</dbReference>
<evidence type="ECO:0000313" key="3">
    <source>
        <dbReference type="EMBL" id="MFD0850382.1"/>
    </source>
</evidence>
<dbReference type="NCBIfam" id="NF009093">
    <property type="entry name" value="PRK12429.1"/>
    <property type="match status" value="1"/>
</dbReference>